<keyword evidence="1" id="KW-1133">Transmembrane helix</keyword>
<dbReference type="EMBL" id="JAIRBC010000014">
    <property type="protein sequence ID" value="MCG2461195.1"/>
    <property type="molecule type" value="Genomic_DNA"/>
</dbReference>
<protein>
    <submittedName>
        <fullName evidence="2">Uncharacterized protein</fullName>
    </submittedName>
</protein>
<sequence>MKIDLNPKFILRALLIVVGIITIAHIGVNIVRFNYYLDGGAWSNNDYVKVLIHLFDLDTENNVPSFYSSLALLFSSILLYLIALYNKRNRLKYFAWILLSVVFFYLSLDEILELHEHLVHLTERMLNLSGYGTAYWVIPYGVLVVILLLSLFGFLNKLPKSTLKLFILSGFIFVSGAVGMEIIGGIQEELHGKLNVTYVVLITIEEVLEMLGIVVFIYALTSYKKFTISIN</sequence>
<feature type="transmembrane region" description="Helical" evidence="1">
    <location>
        <begin position="91"/>
        <end position="108"/>
    </location>
</feature>
<feature type="transmembrane region" description="Helical" evidence="1">
    <location>
        <begin position="198"/>
        <end position="220"/>
    </location>
</feature>
<feature type="transmembrane region" description="Helical" evidence="1">
    <location>
        <begin position="165"/>
        <end position="186"/>
    </location>
</feature>
<feature type="transmembrane region" description="Helical" evidence="1">
    <location>
        <begin position="66"/>
        <end position="84"/>
    </location>
</feature>
<keyword evidence="3" id="KW-1185">Reference proteome</keyword>
<keyword evidence="1" id="KW-0472">Membrane</keyword>
<evidence type="ECO:0000256" key="1">
    <source>
        <dbReference type="SAM" id="Phobius"/>
    </source>
</evidence>
<accession>A0AAE3EU76</accession>
<proteinExistence type="predicted"/>
<comment type="caution">
    <text evidence="2">The sequence shown here is derived from an EMBL/GenBank/DDBJ whole genome shotgun (WGS) entry which is preliminary data.</text>
</comment>
<dbReference type="RefSeq" id="WP_317902342.1">
    <property type="nucleotide sequence ID" value="NZ_JAIRBC010000014.1"/>
</dbReference>
<keyword evidence="1" id="KW-0812">Transmembrane</keyword>
<feature type="transmembrane region" description="Helical" evidence="1">
    <location>
        <begin position="128"/>
        <end position="153"/>
    </location>
</feature>
<dbReference type="AlphaFoldDB" id="A0AAE3EU76"/>
<dbReference type="Proteomes" id="UP001200642">
    <property type="component" value="Unassembled WGS sequence"/>
</dbReference>
<organism evidence="2 3">
    <name type="scientific">Cerina litoralis</name>
    <dbReference type="NCBI Taxonomy" id="2874477"/>
    <lineage>
        <taxon>Bacteria</taxon>
        <taxon>Pseudomonadati</taxon>
        <taxon>Bacteroidota</taxon>
        <taxon>Flavobacteriia</taxon>
        <taxon>Flavobacteriales</taxon>
        <taxon>Flavobacteriaceae</taxon>
        <taxon>Cerina</taxon>
    </lineage>
</organism>
<gene>
    <name evidence="2" type="ORF">K8352_10585</name>
</gene>
<name>A0AAE3EU76_9FLAO</name>
<feature type="transmembrane region" description="Helical" evidence="1">
    <location>
        <begin position="9"/>
        <end position="28"/>
    </location>
</feature>
<evidence type="ECO:0000313" key="3">
    <source>
        <dbReference type="Proteomes" id="UP001200642"/>
    </source>
</evidence>
<evidence type="ECO:0000313" key="2">
    <source>
        <dbReference type="EMBL" id="MCG2461195.1"/>
    </source>
</evidence>
<reference evidence="2" key="1">
    <citation type="submission" date="2023-02" db="EMBL/GenBank/DDBJ databases">
        <title>Genome of Flavobacteriaceae gen. nov. sp. strain F89.</title>
        <authorList>
            <person name="Wang Y."/>
        </authorList>
    </citation>
    <scope>NUCLEOTIDE SEQUENCE</scope>
    <source>
        <strain evidence="2">F89</strain>
    </source>
</reference>